<dbReference type="RefSeq" id="WP_094013454.1">
    <property type="nucleotide sequence ID" value="NZ_NMQW01000002.1"/>
</dbReference>
<feature type="domain" description="OmpR/PhoB-type" evidence="6">
    <location>
        <begin position="126"/>
        <end position="229"/>
    </location>
</feature>
<dbReference type="Gene3D" id="1.10.10.10">
    <property type="entry name" value="Winged helix-like DNA-binding domain superfamily/Winged helix DNA-binding domain"/>
    <property type="match status" value="1"/>
</dbReference>
<comment type="caution">
    <text evidence="7">The sequence shown here is derived from an EMBL/GenBank/DDBJ whole genome shotgun (WGS) entry which is preliminary data.</text>
</comment>
<dbReference type="InterPro" id="IPR001867">
    <property type="entry name" value="OmpR/PhoB-type_DNA-bd"/>
</dbReference>
<dbReference type="InterPro" id="IPR000253">
    <property type="entry name" value="FHA_dom"/>
</dbReference>
<gene>
    <name evidence="7" type="ORF">CF651_03715</name>
</gene>
<keyword evidence="1" id="KW-0805">Transcription regulation</keyword>
<protein>
    <submittedName>
        <fullName evidence="7">Transcriptional regulator</fullName>
    </submittedName>
</protein>
<dbReference type="Pfam" id="PF00486">
    <property type="entry name" value="Trans_reg_C"/>
    <property type="match status" value="1"/>
</dbReference>
<evidence type="ECO:0000259" key="5">
    <source>
        <dbReference type="PROSITE" id="PS50006"/>
    </source>
</evidence>
<evidence type="ECO:0000256" key="2">
    <source>
        <dbReference type="ARBA" id="ARBA00023125"/>
    </source>
</evidence>
<evidence type="ECO:0000313" key="7">
    <source>
        <dbReference type="EMBL" id="OXM88207.1"/>
    </source>
</evidence>
<dbReference type="InterPro" id="IPR016032">
    <property type="entry name" value="Sig_transdc_resp-reg_C-effctor"/>
</dbReference>
<dbReference type="SMART" id="SM00240">
    <property type="entry name" value="FHA"/>
    <property type="match status" value="1"/>
</dbReference>
<evidence type="ECO:0000256" key="3">
    <source>
        <dbReference type="ARBA" id="ARBA00023163"/>
    </source>
</evidence>
<organism evidence="7 8">
    <name type="scientific">Paenibacillus rigui</name>
    <dbReference type="NCBI Taxonomy" id="554312"/>
    <lineage>
        <taxon>Bacteria</taxon>
        <taxon>Bacillati</taxon>
        <taxon>Bacillota</taxon>
        <taxon>Bacilli</taxon>
        <taxon>Bacillales</taxon>
        <taxon>Paenibacillaceae</taxon>
        <taxon>Paenibacillus</taxon>
    </lineage>
</organism>
<dbReference type="CDD" id="cd00383">
    <property type="entry name" value="trans_reg_C"/>
    <property type="match status" value="1"/>
</dbReference>
<accession>A0A229UXI8</accession>
<dbReference type="GO" id="GO:0006355">
    <property type="term" value="P:regulation of DNA-templated transcription"/>
    <property type="evidence" value="ECO:0007669"/>
    <property type="project" value="InterPro"/>
</dbReference>
<evidence type="ECO:0000259" key="6">
    <source>
        <dbReference type="PROSITE" id="PS51755"/>
    </source>
</evidence>
<dbReference type="SMART" id="SM00862">
    <property type="entry name" value="Trans_reg_C"/>
    <property type="match status" value="1"/>
</dbReference>
<dbReference type="SUPFAM" id="SSF49879">
    <property type="entry name" value="SMAD/FHA domain"/>
    <property type="match status" value="1"/>
</dbReference>
<dbReference type="GO" id="GO:0003677">
    <property type="term" value="F:DNA binding"/>
    <property type="evidence" value="ECO:0007669"/>
    <property type="project" value="UniProtKB-UniRule"/>
</dbReference>
<proteinExistence type="predicted"/>
<dbReference type="SUPFAM" id="SSF46894">
    <property type="entry name" value="C-terminal effector domain of the bipartite response regulators"/>
    <property type="match status" value="1"/>
</dbReference>
<reference evidence="7 8" key="1">
    <citation type="submission" date="2017-07" db="EMBL/GenBank/DDBJ databases">
        <title>Genome sequencing and assembly of Paenibacillus rigui.</title>
        <authorList>
            <person name="Mayilraj S."/>
        </authorList>
    </citation>
    <scope>NUCLEOTIDE SEQUENCE [LARGE SCALE GENOMIC DNA]</scope>
    <source>
        <strain evidence="7 8">JCM 16352</strain>
    </source>
</reference>
<dbReference type="Gene3D" id="2.60.200.20">
    <property type="match status" value="1"/>
</dbReference>
<dbReference type="AlphaFoldDB" id="A0A229UXI8"/>
<name>A0A229UXI8_9BACL</name>
<dbReference type="Proteomes" id="UP000215509">
    <property type="component" value="Unassembled WGS sequence"/>
</dbReference>
<dbReference type="EMBL" id="NMQW01000002">
    <property type="protein sequence ID" value="OXM88207.1"/>
    <property type="molecule type" value="Genomic_DNA"/>
</dbReference>
<dbReference type="InterPro" id="IPR036388">
    <property type="entry name" value="WH-like_DNA-bd_sf"/>
</dbReference>
<dbReference type="CDD" id="cd00060">
    <property type="entry name" value="FHA"/>
    <property type="match status" value="1"/>
</dbReference>
<evidence type="ECO:0000256" key="4">
    <source>
        <dbReference type="PROSITE-ProRule" id="PRU01091"/>
    </source>
</evidence>
<dbReference type="PROSITE" id="PS50006">
    <property type="entry name" value="FHA_DOMAIN"/>
    <property type="match status" value="1"/>
</dbReference>
<dbReference type="PROSITE" id="PS51755">
    <property type="entry name" value="OMPR_PHOB"/>
    <property type="match status" value="1"/>
</dbReference>
<evidence type="ECO:0000256" key="1">
    <source>
        <dbReference type="ARBA" id="ARBA00023015"/>
    </source>
</evidence>
<feature type="domain" description="FHA" evidence="5">
    <location>
        <begin position="28"/>
        <end position="80"/>
    </location>
</feature>
<sequence>MEAYACLYVIRGEPHRPGTYIQLDEEEWIVGRISNDEVPDLSFSNAFISRRHVMIRKEKEQAVLYDMGSRHGTELNGQRVEPHTPHKLQSFDIIKLARGMVVLHFSYLFADQTLEFEPISLTQQFHMLEELEAYSINWEKRECTVNGQRIVMSEKEYGFIKLLTDHTNQLVPFDEIKKTVWPERSQDAEGLPDVSMDELNALVYRIRKKYGKDTFMISAVRGSGYVLEKD</sequence>
<dbReference type="InterPro" id="IPR008984">
    <property type="entry name" value="SMAD_FHA_dom_sf"/>
</dbReference>
<feature type="DNA-binding region" description="OmpR/PhoB-type" evidence="4">
    <location>
        <begin position="126"/>
        <end position="229"/>
    </location>
</feature>
<keyword evidence="8" id="KW-1185">Reference proteome</keyword>
<evidence type="ECO:0000313" key="8">
    <source>
        <dbReference type="Proteomes" id="UP000215509"/>
    </source>
</evidence>
<dbReference type="OrthoDB" id="1683123at2"/>
<dbReference type="Pfam" id="PF00498">
    <property type="entry name" value="FHA"/>
    <property type="match status" value="1"/>
</dbReference>
<dbReference type="GO" id="GO:0000160">
    <property type="term" value="P:phosphorelay signal transduction system"/>
    <property type="evidence" value="ECO:0007669"/>
    <property type="project" value="InterPro"/>
</dbReference>
<keyword evidence="3" id="KW-0804">Transcription</keyword>
<keyword evidence="2 4" id="KW-0238">DNA-binding</keyword>